<evidence type="ECO:0000313" key="3">
    <source>
        <dbReference type="EMBL" id="NLV05405.1"/>
    </source>
</evidence>
<feature type="transmembrane region" description="Helical" evidence="1">
    <location>
        <begin position="79"/>
        <end position="101"/>
    </location>
</feature>
<dbReference type="Proteomes" id="UP000610611">
    <property type="component" value="Unassembled WGS sequence"/>
</dbReference>
<dbReference type="PATRIC" id="fig|1705562.3.peg.2300"/>
<evidence type="ECO:0000256" key="1">
    <source>
        <dbReference type="SAM" id="Phobius"/>
    </source>
</evidence>
<dbReference type="STRING" id="1705562.AMS69_06230"/>
<keyword evidence="1" id="KW-1133">Transmembrane helix</keyword>
<evidence type="ECO:0000313" key="4">
    <source>
        <dbReference type="Proteomes" id="UP000037729"/>
    </source>
</evidence>
<keyword evidence="1" id="KW-0472">Membrane</keyword>
<organism evidence="2 4">
    <name type="scientific">Haloarcula rubripromontorii</name>
    <dbReference type="NCBI Taxonomy" id="1705562"/>
    <lineage>
        <taxon>Archaea</taxon>
        <taxon>Methanobacteriati</taxon>
        <taxon>Methanobacteriota</taxon>
        <taxon>Stenosarchaea group</taxon>
        <taxon>Halobacteria</taxon>
        <taxon>Halobacteriales</taxon>
        <taxon>Haloarculaceae</taxon>
        <taxon>Haloarcula</taxon>
    </lineage>
</organism>
<feature type="transmembrane region" description="Helical" evidence="1">
    <location>
        <begin position="46"/>
        <end position="67"/>
    </location>
</feature>
<keyword evidence="4" id="KW-1185">Reference proteome</keyword>
<comment type="caution">
    <text evidence="2">The sequence shown here is derived from an EMBL/GenBank/DDBJ whole genome shotgun (WGS) entry which is preliminary data.</text>
</comment>
<dbReference type="RefSeq" id="WP_053967213.1">
    <property type="nucleotide sequence ID" value="NZ_JAWJXX010000016.1"/>
</dbReference>
<protein>
    <submittedName>
        <fullName evidence="2">Uncharacterized protein</fullName>
    </submittedName>
</protein>
<dbReference type="Proteomes" id="UP000037729">
    <property type="component" value="Unassembled WGS sequence"/>
</dbReference>
<reference evidence="3" key="2">
    <citation type="submission" date="2019-12" db="EMBL/GenBank/DDBJ databases">
        <title>The whole-genome sequencing of Haloarcula japonica strain pws8.</title>
        <authorList>
            <person name="Verma D.K."/>
            <person name="Gopal K."/>
            <person name="Prasad E.S."/>
        </authorList>
    </citation>
    <scope>NUCLEOTIDE SEQUENCE</scope>
    <source>
        <strain evidence="3">Pws8</strain>
    </source>
</reference>
<gene>
    <name evidence="2" type="ORF">AMS69_06230</name>
    <name evidence="3" type="ORF">GOC83_04560</name>
</gene>
<keyword evidence="1" id="KW-0812">Transmembrane</keyword>
<reference evidence="2 4" key="1">
    <citation type="submission" date="2015-08" db="EMBL/GenBank/DDBJ databases">
        <title>Genomes of Isolates from Cabo Rojo, PR.</title>
        <authorList>
            <person name="Sanchez-Nieves R.L."/>
            <person name="Montalvo-Rodriguez R."/>
        </authorList>
    </citation>
    <scope>NUCLEOTIDE SEQUENCE [LARGE SCALE GENOMIC DNA]</scope>
    <source>
        <strain evidence="2 4">SL3</strain>
    </source>
</reference>
<dbReference type="OrthoDB" id="221162at2157"/>
<sequence>MTLLPVAVALFVSPVAVALVYADARRRDLSQRYCTVAASTVGVASFGGFLAASVLGSELLAAYYRLLNQPAIAVTPLDLLFSLLMVGLASTTLAVIGYGLASRYGPLAPS</sequence>
<accession>A0A0M9AJV9</accession>
<proteinExistence type="predicted"/>
<dbReference type="AlphaFoldDB" id="A0A0M9AJV9"/>
<dbReference type="EMBL" id="LIUF01000002">
    <property type="protein sequence ID" value="KOX93519.1"/>
    <property type="molecule type" value="Genomic_DNA"/>
</dbReference>
<name>A0A0M9AJV9_9EURY</name>
<dbReference type="EMBL" id="WOWB01000001">
    <property type="protein sequence ID" value="NLV05405.1"/>
    <property type="molecule type" value="Genomic_DNA"/>
</dbReference>
<evidence type="ECO:0000313" key="2">
    <source>
        <dbReference type="EMBL" id="KOX93519.1"/>
    </source>
</evidence>